<keyword evidence="2" id="KW-1185">Reference proteome</keyword>
<accession>A0ACC2MS65</accession>
<reference evidence="1 2" key="1">
    <citation type="journal article" date="2022" name="Hortic Res">
        <title>A haplotype resolved chromosomal level avocado genome allows analysis of novel avocado genes.</title>
        <authorList>
            <person name="Nath O."/>
            <person name="Fletcher S.J."/>
            <person name="Hayward A."/>
            <person name="Shaw L.M."/>
            <person name="Masouleh A.K."/>
            <person name="Furtado A."/>
            <person name="Henry R.J."/>
            <person name="Mitter N."/>
        </authorList>
    </citation>
    <scope>NUCLEOTIDE SEQUENCE [LARGE SCALE GENOMIC DNA]</scope>
    <source>
        <strain evidence="2">cv. Hass</strain>
    </source>
</reference>
<dbReference type="EMBL" id="CM056809">
    <property type="protein sequence ID" value="KAJ8648275.1"/>
    <property type="molecule type" value="Genomic_DNA"/>
</dbReference>
<organism evidence="1 2">
    <name type="scientific">Persea americana</name>
    <name type="common">Avocado</name>
    <dbReference type="NCBI Taxonomy" id="3435"/>
    <lineage>
        <taxon>Eukaryota</taxon>
        <taxon>Viridiplantae</taxon>
        <taxon>Streptophyta</taxon>
        <taxon>Embryophyta</taxon>
        <taxon>Tracheophyta</taxon>
        <taxon>Spermatophyta</taxon>
        <taxon>Magnoliopsida</taxon>
        <taxon>Magnoliidae</taxon>
        <taxon>Laurales</taxon>
        <taxon>Lauraceae</taxon>
        <taxon>Persea</taxon>
    </lineage>
</organism>
<name>A0ACC2MS65_PERAE</name>
<dbReference type="Proteomes" id="UP001234297">
    <property type="component" value="Chromosome 1"/>
</dbReference>
<sequence>MLPSSISAMGWLRRPTEDDGDSTPPAANGLPSSSIIFNHNPPAVAHLEIKIVSLIFHHQVAHFQFYGLQQNPNRILLLDQINLIHRDVFSSPESRTSAQNSIGMSSPATTISPIKPSMGQV</sequence>
<protein>
    <submittedName>
        <fullName evidence="1">Uncharacterized protein</fullName>
    </submittedName>
</protein>
<comment type="caution">
    <text evidence="1">The sequence shown here is derived from an EMBL/GenBank/DDBJ whole genome shotgun (WGS) entry which is preliminary data.</text>
</comment>
<evidence type="ECO:0000313" key="2">
    <source>
        <dbReference type="Proteomes" id="UP001234297"/>
    </source>
</evidence>
<gene>
    <name evidence="1" type="ORF">MRB53_001298</name>
</gene>
<evidence type="ECO:0000313" key="1">
    <source>
        <dbReference type="EMBL" id="KAJ8648275.1"/>
    </source>
</evidence>
<proteinExistence type="predicted"/>